<sequence>MYRRDYLMRLIEQTTEVLHKVMFARKNQSLQEALELLNQAMRQLLGLNSRLIHALSTKDLLALLSKDGHVDQGKVLALGDMLNARGAAQKESGHAAAAIKDGLKALDLLLTAREMDPRDELGGMFKERIDAALALANRASMPTDTMHKLVFYYEDCGQYAKSEDVLFHLLDELNEDEHLREEWITVLDEGIRMYERWRSVEEERLAAGNLSKTEVEDGLEELKNIKIKHATIRKNLNE</sequence>
<dbReference type="Pfam" id="PF20092">
    <property type="entry name" value="DUF6483"/>
    <property type="match status" value="1"/>
</dbReference>
<organism evidence="2 3">
    <name type="scientific">Paenibacillus naphthalenovorans</name>
    <dbReference type="NCBI Taxonomy" id="162209"/>
    <lineage>
        <taxon>Bacteria</taxon>
        <taxon>Bacillati</taxon>
        <taxon>Bacillota</taxon>
        <taxon>Bacilli</taxon>
        <taxon>Bacillales</taxon>
        <taxon>Paenibacillaceae</taxon>
        <taxon>Paenibacillus</taxon>
    </lineage>
</organism>
<protein>
    <submittedName>
        <fullName evidence="2">Uncharacterized protein</fullName>
    </submittedName>
</protein>
<dbReference type="STRING" id="162209.IJ22_50520"/>
<dbReference type="AlphaFoldDB" id="A0A0U2N2C4"/>
<reference evidence="2 3" key="2">
    <citation type="journal article" date="2016" name="Genome Announc.">
        <title>Complete Genome Sequences of Two Interactive Moderate Thermophiles, Paenibacillus napthalenovorans 32O-Y and Paenibacillus sp. 32O-W.</title>
        <authorList>
            <person name="Butler R.R.III."/>
            <person name="Wang J."/>
            <person name="Stark B.C."/>
            <person name="Pombert J.F."/>
        </authorList>
    </citation>
    <scope>NUCLEOTIDE SEQUENCE [LARGE SCALE GENOMIC DNA]</scope>
    <source>
        <strain evidence="2 3">32O-Y</strain>
    </source>
</reference>
<keyword evidence="1" id="KW-0175">Coiled coil</keyword>
<dbReference type="InterPro" id="IPR045507">
    <property type="entry name" value="DUF6483"/>
</dbReference>
<reference evidence="3" key="1">
    <citation type="submission" date="2015-12" db="EMBL/GenBank/DDBJ databases">
        <title>Complete genome sequences of two moderately thermophilic Paenibacillus species.</title>
        <authorList>
            <person name="Butler R.III."/>
            <person name="Wang J."/>
            <person name="Stark B.C."/>
            <person name="Pombert J.-F."/>
        </authorList>
    </citation>
    <scope>NUCLEOTIDE SEQUENCE [LARGE SCALE GENOMIC DNA]</scope>
    <source>
        <strain evidence="3">32O-Y</strain>
    </source>
</reference>
<dbReference type="RefSeq" id="WP_062410693.1">
    <property type="nucleotide sequence ID" value="NZ_CP013652.1"/>
</dbReference>
<gene>
    <name evidence="2" type="ORF">IJ22_50520</name>
</gene>
<dbReference type="PATRIC" id="fig|162209.4.peg.5336"/>
<accession>A0A0U2N2C4</accession>
<evidence type="ECO:0000256" key="1">
    <source>
        <dbReference type="SAM" id="Coils"/>
    </source>
</evidence>
<evidence type="ECO:0000313" key="2">
    <source>
        <dbReference type="EMBL" id="ALS25311.1"/>
    </source>
</evidence>
<feature type="coiled-coil region" evidence="1">
    <location>
        <begin position="23"/>
        <end position="50"/>
    </location>
</feature>
<name>A0A0U2N2C4_9BACL</name>
<dbReference type="EMBL" id="CP013652">
    <property type="protein sequence ID" value="ALS25311.1"/>
    <property type="molecule type" value="Genomic_DNA"/>
</dbReference>
<dbReference type="Proteomes" id="UP000061660">
    <property type="component" value="Chromosome"/>
</dbReference>
<dbReference type="KEGG" id="pnp:IJ22_50520"/>
<evidence type="ECO:0000313" key="3">
    <source>
        <dbReference type="Proteomes" id="UP000061660"/>
    </source>
</evidence>
<dbReference type="OrthoDB" id="1905743at2"/>
<keyword evidence="3" id="KW-1185">Reference proteome</keyword>
<proteinExistence type="predicted"/>